<evidence type="ECO:0000313" key="6">
    <source>
        <dbReference type="Proteomes" id="UP000179807"/>
    </source>
</evidence>
<keyword evidence="6" id="KW-1185">Reference proteome</keyword>
<dbReference type="Pfam" id="PF00753">
    <property type="entry name" value="Lactamase_B"/>
    <property type="match status" value="1"/>
</dbReference>
<dbReference type="Gene3D" id="3.60.15.10">
    <property type="entry name" value="Ribonuclease Z/Hydroxyacylglutathione hydrolase-like"/>
    <property type="match status" value="1"/>
</dbReference>
<evidence type="ECO:0000259" key="4">
    <source>
        <dbReference type="SMART" id="SM01027"/>
    </source>
</evidence>
<dbReference type="SMART" id="SM01027">
    <property type="entry name" value="Beta-Casp"/>
    <property type="match status" value="1"/>
</dbReference>
<organism evidence="5 6">
    <name type="scientific">Tritrichomonas foetus</name>
    <dbReference type="NCBI Taxonomy" id="1144522"/>
    <lineage>
        <taxon>Eukaryota</taxon>
        <taxon>Metamonada</taxon>
        <taxon>Parabasalia</taxon>
        <taxon>Tritrichomonadida</taxon>
        <taxon>Tritrichomonadidae</taxon>
        <taxon>Tritrichomonas</taxon>
    </lineage>
</organism>
<evidence type="ECO:0000259" key="3">
    <source>
        <dbReference type="SMART" id="SM00849"/>
    </source>
</evidence>
<dbReference type="Proteomes" id="UP000179807">
    <property type="component" value="Unassembled WGS sequence"/>
</dbReference>
<dbReference type="GO" id="GO:0016180">
    <property type="term" value="P:snRNA processing"/>
    <property type="evidence" value="ECO:0007669"/>
    <property type="project" value="TreeGrafter"/>
</dbReference>
<evidence type="ECO:0000256" key="1">
    <source>
        <dbReference type="ARBA" id="ARBA00022801"/>
    </source>
</evidence>
<feature type="compositionally biased region" description="Basic and acidic residues" evidence="2">
    <location>
        <begin position="1"/>
        <end position="10"/>
    </location>
</feature>
<proteinExistence type="predicted"/>
<feature type="domain" description="Beta-Casp" evidence="4">
    <location>
        <begin position="262"/>
        <end position="384"/>
    </location>
</feature>
<accession>A0A1J4JTQ3</accession>
<dbReference type="Pfam" id="PF07521">
    <property type="entry name" value="RMMBL"/>
    <property type="match status" value="1"/>
</dbReference>
<dbReference type="InterPro" id="IPR036866">
    <property type="entry name" value="RibonucZ/Hydroxyglut_hydro"/>
</dbReference>
<dbReference type="EMBL" id="MLAK01000945">
    <property type="protein sequence ID" value="OHT00653.1"/>
    <property type="molecule type" value="Genomic_DNA"/>
</dbReference>
<dbReference type="Gene3D" id="3.40.50.10890">
    <property type="match status" value="1"/>
</dbReference>
<dbReference type="InterPro" id="IPR011108">
    <property type="entry name" value="RMMBL"/>
</dbReference>
<reference evidence="5" key="1">
    <citation type="submission" date="2016-10" db="EMBL/GenBank/DDBJ databases">
        <authorList>
            <person name="Benchimol M."/>
            <person name="Almeida L.G."/>
            <person name="Vasconcelos A.T."/>
            <person name="Perreira-Neves A."/>
            <person name="Rosa I.A."/>
            <person name="Tasca T."/>
            <person name="Bogo M.R."/>
            <person name="de Souza W."/>
        </authorList>
    </citation>
    <scope>NUCLEOTIDE SEQUENCE [LARGE SCALE GENOMIC DNA]</scope>
    <source>
        <strain evidence="5">K</strain>
    </source>
</reference>
<dbReference type="OrthoDB" id="10249535at2759"/>
<feature type="domain" description="Metallo-beta-lactamase" evidence="3">
    <location>
        <begin position="43"/>
        <end position="250"/>
    </location>
</feature>
<dbReference type="GO" id="GO:0004521">
    <property type="term" value="F:RNA endonuclease activity"/>
    <property type="evidence" value="ECO:0007669"/>
    <property type="project" value="TreeGrafter"/>
</dbReference>
<dbReference type="InterPro" id="IPR001279">
    <property type="entry name" value="Metallo-B-lactamas"/>
</dbReference>
<gene>
    <name evidence="5" type="ORF">TRFO_32622</name>
</gene>
<dbReference type="GO" id="GO:0016787">
    <property type="term" value="F:hydrolase activity"/>
    <property type="evidence" value="ECO:0007669"/>
    <property type="project" value="UniProtKB-KW"/>
</dbReference>
<dbReference type="SUPFAM" id="SSF56281">
    <property type="entry name" value="Metallo-hydrolase/oxidoreductase"/>
    <property type="match status" value="1"/>
</dbReference>
<dbReference type="AlphaFoldDB" id="A0A1J4JTQ3"/>
<sequence length="621" mass="69702">MKSMNRDQQRRHIRTPQALPMTENRRSKNELVVTCFGAGSEVGRSCILVEISGKRILLDCGVNIGTTNPDERLPKLPGGAINVDLVLISHIHSDHLCSLPYLTEKRNCTAPIFMSRASLLLAPIMLADFLKVTDHPSFTKDQLEVSIKKVIGIDFHQRIEAVPGIFIRAIPAGHLLGATAFYVSCDGRSFLYTGDFSGAADHHLTGHQIPRLFPDLLITESTYGNKTREPMYRRERSFVQMVHRCVLQGGKVLIPVFAVGRLQEILLMLNDYWERMECPYPIFFSSNMGAKATEVYKKCVMWMNSTVQTGFFDLGKKSLNFSKVTQYDKLKSDISHACVMVATSGMLNNGPAFDFFVNKKWYDDRRNLIIFPGYCGEGTLGKAILERPEDNHILFEHPNGNKYDFYVNCKVERVSFSAHADQFEIITMCERLRPKNALCIHGDLDSVKTLAEKIKSDLNIDSRIASNCVPVEYSKADMVRVQISRDCLGGNSPTNSANNVSNNSCSASPNSFSGALTNPEIEGGPMRIIPISQAAQEIGISSSRIHLKRRVATKATHENICELVKDMNLVTKDDILSPPEPIQTKFFLIEFTEKGLLISYELRYRSKVNEFCCLVLKPRIV</sequence>
<keyword evidence="1" id="KW-0378">Hydrolase</keyword>
<evidence type="ECO:0000256" key="2">
    <source>
        <dbReference type="SAM" id="MobiDB-lite"/>
    </source>
</evidence>
<dbReference type="RefSeq" id="XP_068353789.1">
    <property type="nucleotide sequence ID" value="XM_068508597.1"/>
</dbReference>
<comment type="caution">
    <text evidence="5">The sequence shown here is derived from an EMBL/GenBank/DDBJ whole genome shotgun (WGS) entry which is preliminary data.</text>
</comment>
<dbReference type="PANTHER" id="PTHR11203">
    <property type="entry name" value="CLEAVAGE AND POLYADENYLATION SPECIFICITY FACTOR FAMILY MEMBER"/>
    <property type="match status" value="1"/>
</dbReference>
<feature type="region of interest" description="Disordered" evidence="2">
    <location>
        <begin position="1"/>
        <end position="23"/>
    </location>
</feature>
<dbReference type="PANTHER" id="PTHR11203:SF37">
    <property type="entry name" value="INTEGRATOR COMPLEX SUBUNIT 11"/>
    <property type="match status" value="1"/>
</dbReference>
<name>A0A1J4JTQ3_9EUKA</name>
<dbReference type="VEuPathDB" id="TrichDB:TRFO_32622"/>
<dbReference type="SMART" id="SM00849">
    <property type="entry name" value="Lactamase_B"/>
    <property type="match status" value="1"/>
</dbReference>
<dbReference type="GO" id="GO:0005634">
    <property type="term" value="C:nucleus"/>
    <property type="evidence" value="ECO:0007669"/>
    <property type="project" value="TreeGrafter"/>
</dbReference>
<dbReference type="Pfam" id="PF10996">
    <property type="entry name" value="Beta-Casp"/>
    <property type="match status" value="1"/>
</dbReference>
<dbReference type="InterPro" id="IPR022712">
    <property type="entry name" value="Beta_Casp"/>
</dbReference>
<dbReference type="InterPro" id="IPR050698">
    <property type="entry name" value="MBL"/>
</dbReference>
<protein>
    <submittedName>
        <fullName evidence="5">Integrator complex subunit 11</fullName>
    </submittedName>
</protein>
<dbReference type="GeneID" id="94843301"/>
<evidence type="ECO:0000313" key="5">
    <source>
        <dbReference type="EMBL" id="OHT00653.1"/>
    </source>
</evidence>